<dbReference type="Pfam" id="PF13597">
    <property type="entry name" value="NRDD"/>
    <property type="match status" value="1"/>
</dbReference>
<accession>A0A8A3S797</accession>
<dbReference type="GO" id="GO:0009265">
    <property type="term" value="P:2'-deoxyribonucleotide biosynthetic process"/>
    <property type="evidence" value="ECO:0007669"/>
    <property type="project" value="TreeGrafter"/>
</dbReference>
<organism evidence="1 2">
    <name type="scientific">Methanofollis aquaemaris</name>
    <dbReference type="NCBI Taxonomy" id="126734"/>
    <lineage>
        <taxon>Archaea</taxon>
        <taxon>Methanobacteriati</taxon>
        <taxon>Methanobacteriota</taxon>
        <taxon>Stenosarchaea group</taxon>
        <taxon>Methanomicrobia</taxon>
        <taxon>Methanomicrobiales</taxon>
        <taxon>Methanomicrobiaceae</taxon>
        <taxon>Methanofollis</taxon>
    </lineage>
</organism>
<proteinExistence type="predicted"/>
<gene>
    <name evidence="1" type="ORF">RJ40_08500</name>
</gene>
<sequence length="120" mass="13532">MQWSDEHLALAKKYQKLTDIPVEERRYKCHTCNHVVESTPCPVCGETELEIMCPLDHTHCSHEIISGIDYCPLCGAPVCPECGSHDVTQISRVTGYLQDVSGWNAGKQQELKDRVRYTVA</sequence>
<dbReference type="PANTHER" id="PTHR21075">
    <property type="entry name" value="ANAEROBIC RIBONUCLEOSIDE-TRIPHOSPHATE REDUCTASE"/>
    <property type="match status" value="1"/>
</dbReference>
<evidence type="ECO:0000313" key="1">
    <source>
        <dbReference type="EMBL" id="QSZ67540.1"/>
    </source>
</evidence>
<dbReference type="GO" id="GO:0004748">
    <property type="term" value="F:ribonucleoside-diphosphate reductase activity, thioredoxin disulfide as acceptor"/>
    <property type="evidence" value="ECO:0007669"/>
    <property type="project" value="TreeGrafter"/>
</dbReference>
<name>A0A8A3S797_9EURY</name>
<dbReference type="RefSeq" id="WP_265580441.1">
    <property type="nucleotide sequence ID" value="NZ_CP036172.1"/>
</dbReference>
<dbReference type="InterPro" id="IPR012833">
    <property type="entry name" value="NrdD"/>
</dbReference>
<dbReference type="EMBL" id="CP036172">
    <property type="protein sequence ID" value="QSZ67540.1"/>
    <property type="molecule type" value="Genomic_DNA"/>
</dbReference>
<dbReference type="Gene3D" id="3.20.70.20">
    <property type="match status" value="1"/>
</dbReference>
<dbReference type="KEGG" id="maqe:RJ40_08500"/>
<dbReference type="SUPFAM" id="SSF51998">
    <property type="entry name" value="PFL-like glycyl radical enzymes"/>
    <property type="match status" value="1"/>
</dbReference>
<dbReference type="PANTHER" id="PTHR21075:SF0">
    <property type="entry name" value="ANAEROBIC RIBONUCLEOSIDE-TRIPHOSPHATE REDUCTASE"/>
    <property type="match status" value="1"/>
</dbReference>
<evidence type="ECO:0000313" key="2">
    <source>
        <dbReference type="Proteomes" id="UP001042704"/>
    </source>
</evidence>
<reference evidence="1" key="1">
    <citation type="journal article" date="2001" name="Int. J. Syst. Evol. Microbiol.">
        <title>Methanofollis aquaemaris sp. nov., a methanogen isolated from an aquaculture fish pond.</title>
        <authorList>
            <person name="Lai M.C."/>
            <person name="Chen S.C."/>
        </authorList>
    </citation>
    <scope>NUCLEOTIDE SEQUENCE</scope>
    <source>
        <strain evidence="1">N2F9704</strain>
    </source>
</reference>
<dbReference type="GO" id="GO:0006260">
    <property type="term" value="P:DNA replication"/>
    <property type="evidence" value="ECO:0007669"/>
    <property type="project" value="InterPro"/>
</dbReference>
<dbReference type="Proteomes" id="UP001042704">
    <property type="component" value="Chromosome"/>
</dbReference>
<reference evidence="1" key="2">
    <citation type="submission" date="2019-02" db="EMBL/GenBank/DDBJ databases">
        <authorList>
            <person name="Chen S.-C."/>
            <person name="Chien H.-H."/>
            <person name="Lai M.-C."/>
        </authorList>
    </citation>
    <scope>NUCLEOTIDE SEQUENCE</scope>
    <source>
        <strain evidence="1">N2F9704</strain>
    </source>
</reference>
<dbReference type="GeneID" id="76424400"/>
<dbReference type="AlphaFoldDB" id="A0A8A3S797"/>
<keyword evidence="2" id="KW-1185">Reference proteome</keyword>
<dbReference type="GO" id="GO:0008998">
    <property type="term" value="F:ribonucleoside-triphosphate reductase (thioredoxin) activity"/>
    <property type="evidence" value="ECO:0007669"/>
    <property type="project" value="InterPro"/>
</dbReference>
<protein>
    <submittedName>
        <fullName evidence="1">Oxidoreductase</fullName>
    </submittedName>
</protein>
<dbReference type="GO" id="GO:0031250">
    <property type="term" value="C:anaerobic ribonucleoside-triphosphate reductase complex"/>
    <property type="evidence" value="ECO:0007669"/>
    <property type="project" value="TreeGrafter"/>
</dbReference>